<feature type="domain" description="Phage capsid-like C-terminal" evidence="4">
    <location>
        <begin position="131"/>
        <end position="392"/>
    </location>
</feature>
<dbReference type="GO" id="GO:0044423">
    <property type="term" value="C:virion component"/>
    <property type="evidence" value="ECO:0007669"/>
    <property type="project" value="UniProtKB-KW"/>
</dbReference>
<evidence type="ECO:0000256" key="2">
    <source>
        <dbReference type="ARBA" id="ARBA00022844"/>
    </source>
</evidence>
<evidence type="ECO:0000256" key="1">
    <source>
        <dbReference type="ARBA" id="ARBA00004328"/>
    </source>
</evidence>
<keyword evidence="2" id="KW-0946">Virion</keyword>
<proteinExistence type="predicted"/>
<sequence length="431" mass="48225">MAVCKELKELYEKRDKAIEQAKKATSTEELDQAELEIRKAEIEIKKFKLDHEEEFSPEVRSVENLNVTSQFNPVAIYRSASVGQVEEETDIYATMEYRKAFMDYMVKGTPIPEKFTEKRSDALTTVTDVAAVIPTTILNRVIEDMTVEGKILSRVTQTAYQGGVQIPISEISPEATWLANESVVSDEQKGKMDAKLSFTYHVLEARVAIGLLSQTVSLPIFEATVVKQLKKAMTKSLEKAIISGTGSGEPLGITKYASLPAEQVIEMNEETIGTVSAWADVEAAIPEAYEDSVIYMMSKATWEKYLNGMTDKNGQRIGLGKINEKGQKILNGREVLTVENLPSFMTASVGDIFAVVIDLTKYCLNSNLAMYYRKYFDEDKNKWVHKALLIADGKMMIGEVGEPESKKYVGAKGLIYIKKKEKPSAYRRLPK</sequence>
<dbReference type="InterPro" id="IPR024455">
    <property type="entry name" value="Phage_capsid"/>
</dbReference>
<dbReference type="EMBL" id="BK015189">
    <property type="protein sequence ID" value="DAD95063.1"/>
    <property type="molecule type" value="Genomic_DNA"/>
</dbReference>
<dbReference type="InterPro" id="IPR054612">
    <property type="entry name" value="Phage_capsid-like_C"/>
</dbReference>
<evidence type="ECO:0000259" key="4">
    <source>
        <dbReference type="Pfam" id="PF05065"/>
    </source>
</evidence>
<reference evidence="5" key="1">
    <citation type="journal article" date="2021" name="Proc. Natl. Acad. Sci. U.S.A.">
        <title>A Catalog of Tens of Thousands of Viruses from Human Metagenomes Reveals Hidden Associations with Chronic Diseases.</title>
        <authorList>
            <person name="Tisza M.J."/>
            <person name="Buck C.B."/>
        </authorList>
    </citation>
    <scope>NUCLEOTIDE SEQUENCE</scope>
    <source>
        <strain evidence="5">CtVqj4</strain>
    </source>
</reference>
<name>A0A8S5NL37_9CAUD</name>
<evidence type="ECO:0000313" key="5">
    <source>
        <dbReference type="EMBL" id="DAD95063.1"/>
    </source>
</evidence>
<organism evidence="5">
    <name type="scientific">Siphoviridae sp. ctVqj4</name>
    <dbReference type="NCBI Taxonomy" id="2826359"/>
    <lineage>
        <taxon>Viruses</taxon>
        <taxon>Duplodnaviria</taxon>
        <taxon>Heunggongvirae</taxon>
        <taxon>Uroviricota</taxon>
        <taxon>Caudoviricetes</taxon>
    </lineage>
</organism>
<dbReference type="SUPFAM" id="SSF56563">
    <property type="entry name" value="Major capsid protein gp5"/>
    <property type="match status" value="1"/>
</dbReference>
<dbReference type="Pfam" id="PF05065">
    <property type="entry name" value="Phage_capsid"/>
    <property type="match status" value="1"/>
</dbReference>
<accession>A0A8S5NL37</accession>
<dbReference type="NCBIfam" id="TIGR01554">
    <property type="entry name" value="major_cap_HK97"/>
    <property type="match status" value="1"/>
</dbReference>
<feature type="coiled-coil region" evidence="3">
    <location>
        <begin position="4"/>
        <end position="50"/>
    </location>
</feature>
<comment type="subcellular location">
    <subcellularLocation>
        <location evidence="1">Virion</location>
    </subcellularLocation>
</comment>
<protein>
    <submittedName>
        <fullName evidence="5">Major capsid protein</fullName>
    </submittedName>
</protein>
<evidence type="ECO:0000256" key="3">
    <source>
        <dbReference type="SAM" id="Coils"/>
    </source>
</evidence>
<keyword evidence="3" id="KW-0175">Coiled coil</keyword>